<sequence>MNYHNKRFRVVESSANSDTTEETIFAYKQSGNIVTSAYKGGNIVKGHLIGLVDKNGSIDMRYHQVNVKGELMTGICHSTPKLNENGKIRLHEKWKWTSGDMSSGKSILEEL</sequence>
<dbReference type="RefSeq" id="WP_138833010.1">
    <property type="nucleotide sequence ID" value="NZ_VCNI01000001.1"/>
</dbReference>
<organism evidence="1 2">
    <name type="scientific">Flagellimonas algicola</name>
    <dbReference type="NCBI Taxonomy" id="2583815"/>
    <lineage>
        <taxon>Bacteria</taxon>
        <taxon>Pseudomonadati</taxon>
        <taxon>Bacteroidota</taxon>
        <taxon>Flavobacteriia</taxon>
        <taxon>Flavobacteriales</taxon>
        <taxon>Flavobacteriaceae</taxon>
        <taxon>Flagellimonas</taxon>
    </lineage>
</organism>
<reference evidence="1 2" key="1">
    <citation type="submission" date="2019-05" db="EMBL/GenBank/DDBJ databases">
        <title>Flagellimonas sp. AsT0115, sp. nov., isolated from a marine red algae, Asparagopsis taxiformis.</title>
        <authorList>
            <person name="Kim J."/>
            <person name="Jeong S.E."/>
            <person name="Jeon C.O."/>
        </authorList>
    </citation>
    <scope>NUCLEOTIDE SEQUENCE [LARGE SCALE GENOMIC DNA]</scope>
    <source>
        <strain evidence="1 2">AsT0115</strain>
    </source>
</reference>
<name>A0ABY2WP28_9FLAO</name>
<accession>A0ABY2WP28</accession>
<protein>
    <submittedName>
        <fullName evidence="1">N-acetylglutamate synthase</fullName>
    </submittedName>
</protein>
<dbReference type="EMBL" id="VCNI01000001">
    <property type="protein sequence ID" value="TMU56497.1"/>
    <property type="molecule type" value="Genomic_DNA"/>
</dbReference>
<keyword evidence="2" id="KW-1185">Reference proteome</keyword>
<evidence type="ECO:0000313" key="2">
    <source>
        <dbReference type="Proteomes" id="UP000751614"/>
    </source>
</evidence>
<proteinExistence type="predicted"/>
<dbReference type="Pfam" id="PF26421">
    <property type="entry name" value="Avidin_like"/>
    <property type="match status" value="1"/>
</dbReference>
<comment type="caution">
    <text evidence="1">The sequence shown here is derived from an EMBL/GenBank/DDBJ whole genome shotgun (WGS) entry which is preliminary data.</text>
</comment>
<dbReference type="InterPro" id="IPR058595">
    <property type="entry name" value="Avidin-like"/>
</dbReference>
<evidence type="ECO:0000313" key="1">
    <source>
        <dbReference type="EMBL" id="TMU56497.1"/>
    </source>
</evidence>
<dbReference type="Proteomes" id="UP000751614">
    <property type="component" value="Unassembled WGS sequence"/>
</dbReference>
<gene>
    <name evidence="1" type="ORF">FGG15_02860</name>
</gene>